<protein>
    <submittedName>
        <fullName evidence="2">Uncharacterized protein</fullName>
    </submittedName>
</protein>
<comment type="caution">
    <text evidence="2">The sequence shown here is derived from an EMBL/GenBank/DDBJ whole genome shotgun (WGS) entry which is preliminary data.</text>
</comment>
<gene>
    <name evidence="2" type="ORF">B0A49_11112</name>
</gene>
<dbReference type="Proteomes" id="UP000308768">
    <property type="component" value="Unassembled WGS sequence"/>
</dbReference>
<evidence type="ECO:0000313" key="2">
    <source>
        <dbReference type="EMBL" id="TKA57912.1"/>
    </source>
</evidence>
<accession>A0A4U0W6Q3</accession>
<proteinExistence type="predicted"/>
<evidence type="ECO:0000313" key="3">
    <source>
        <dbReference type="Proteomes" id="UP000308768"/>
    </source>
</evidence>
<feature type="region of interest" description="Disordered" evidence="1">
    <location>
        <begin position="139"/>
        <end position="179"/>
    </location>
</feature>
<sequence>MSGGGPDRASPAFEPQVRGQSRAPKAPEANPSEFEFEFEFEFGLRFRFRFKVREAAGLATAVLCRIGHLDLDCVLPEAWVILLLAACCQQEQNNDRTRNHAALWPSLARAGFDLIVIGQRSIGSIGSIGSIAERAHEAKRRLEPSSVGRRTRINEGSPAATLRRKREPSITSSSPSLTP</sequence>
<reference evidence="2 3" key="1">
    <citation type="submission" date="2017-03" db="EMBL/GenBank/DDBJ databases">
        <title>Genomes of endolithic fungi from Antarctica.</title>
        <authorList>
            <person name="Coleine C."/>
            <person name="Masonjones S."/>
            <person name="Stajich J.E."/>
        </authorList>
    </citation>
    <scope>NUCLEOTIDE SEQUENCE [LARGE SCALE GENOMIC DNA]</scope>
    <source>
        <strain evidence="2 3">CCFEE 5187</strain>
    </source>
</reference>
<keyword evidence="3" id="KW-1185">Reference proteome</keyword>
<organism evidence="2 3">
    <name type="scientific">Cryomyces minteri</name>
    <dbReference type="NCBI Taxonomy" id="331657"/>
    <lineage>
        <taxon>Eukaryota</taxon>
        <taxon>Fungi</taxon>
        <taxon>Dikarya</taxon>
        <taxon>Ascomycota</taxon>
        <taxon>Pezizomycotina</taxon>
        <taxon>Dothideomycetes</taxon>
        <taxon>Dothideomycetes incertae sedis</taxon>
        <taxon>Cryomyces</taxon>
    </lineage>
</organism>
<evidence type="ECO:0000256" key="1">
    <source>
        <dbReference type="SAM" id="MobiDB-lite"/>
    </source>
</evidence>
<feature type="compositionally biased region" description="Low complexity" evidence="1">
    <location>
        <begin position="169"/>
        <end position="179"/>
    </location>
</feature>
<dbReference type="AlphaFoldDB" id="A0A4U0W6Q3"/>
<dbReference type="EMBL" id="NAJN01002085">
    <property type="protein sequence ID" value="TKA57912.1"/>
    <property type="molecule type" value="Genomic_DNA"/>
</dbReference>
<name>A0A4U0W6Q3_9PEZI</name>
<feature type="region of interest" description="Disordered" evidence="1">
    <location>
        <begin position="1"/>
        <end position="30"/>
    </location>
</feature>